<dbReference type="EMBL" id="KZ819325">
    <property type="protein sequence ID" value="PWN21288.1"/>
    <property type="molecule type" value="Genomic_DNA"/>
</dbReference>
<evidence type="ECO:0000313" key="8">
    <source>
        <dbReference type="EMBL" id="PWN21288.1"/>
    </source>
</evidence>
<comment type="subcellular location">
    <subcellularLocation>
        <location evidence="1">Nucleus</location>
        <location evidence="1">Nucleolus</location>
    </subcellularLocation>
</comment>
<comment type="similarity">
    <text evidence="2">Belongs to the RRP40 family.</text>
</comment>
<evidence type="ECO:0000256" key="6">
    <source>
        <dbReference type="ARBA" id="ARBA00030615"/>
    </source>
</evidence>
<dbReference type="InterPro" id="IPR037319">
    <property type="entry name" value="Rrp40_S1"/>
</dbReference>
<dbReference type="SUPFAM" id="SSF54791">
    <property type="entry name" value="Eukaryotic type KH-domain (KH-domain type I)"/>
    <property type="match status" value="1"/>
</dbReference>
<dbReference type="InterPro" id="IPR036612">
    <property type="entry name" value="KH_dom_type_1_sf"/>
</dbReference>
<dbReference type="GO" id="GO:0000177">
    <property type="term" value="C:cytoplasmic exosome (RNase complex)"/>
    <property type="evidence" value="ECO:0007669"/>
    <property type="project" value="TreeGrafter"/>
</dbReference>
<evidence type="ECO:0000256" key="3">
    <source>
        <dbReference type="ARBA" id="ARBA00022552"/>
    </source>
</evidence>
<dbReference type="InterPro" id="IPR004088">
    <property type="entry name" value="KH_dom_type_1"/>
</dbReference>
<dbReference type="Gene3D" id="3.30.1370.10">
    <property type="entry name" value="K Homology domain, type 1"/>
    <property type="match status" value="1"/>
</dbReference>
<dbReference type="GO" id="GO:0034475">
    <property type="term" value="P:U4 snRNA 3'-end processing"/>
    <property type="evidence" value="ECO:0007669"/>
    <property type="project" value="TreeGrafter"/>
</dbReference>
<dbReference type="GO" id="GO:0005730">
    <property type="term" value="C:nucleolus"/>
    <property type="evidence" value="ECO:0007669"/>
    <property type="project" value="UniProtKB-SubCell"/>
</dbReference>
<dbReference type="GO" id="GO:0003723">
    <property type="term" value="F:RNA binding"/>
    <property type="evidence" value="ECO:0007669"/>
    <property type="project" value="UniProtKB-KW"/>
</dbReference>
<dbReference type="RefSeq" id="XP_025348448.1">
    <property type="nucleotide sequence ID" value="XM_025492194.1"/>
</dbReference>
<dbReference type="GO" id="GO:0071051">
    <property type="term" value="P:poly(A)-dependent snoRNA 3'-end processing"/>
    <property type="evidence" value="ECO:0007669"/>
    <property type="project" value="TreeGrafter"/>
</dbReference>
<dbReference type="OrthoDB" id="340500at2759"/>
<sequence length="288" mass="30640">MPVVLPGDVLSLPSTSSSASIRLGPGLVYPSEAARTTAPTQLLVTRGGLVGKVDEKGKGKEKEKKGAGWWIEGPIGRYVPSPGDAIIGQITAKNAEFYTLSLNSAHSATLPVLAFEGATKRHRPNLKIGALVYGLVTSAENWMEPEVTCVDPSTGKGNGMGELEGKEGSCGMVEISLALAKSLLRPSHPLLQTLSTHFPLESAIGTNGLIWLRLSHPSHFLASKLVLESADRYGTAGIDELSAHSEPGEEEWFLKEKRAGDWGKKLAAGWGRLDQKEVARIVRSVVGS</sequence>
<organism evidence="8 9">
    <name type="scientific">Pseudomicrostroma glucosiphilum</name>
    <dbReference type="NCBI Taxonomy" id="1684307"/>
    <lineage>
        <taxon>Eukaryota</taxon>
        <taxon>Fungi</taxon>
        <taxon>Dikarya</taxon>
        <taxon>Basidiomycota</taxon>
        <taxon>Ustilaginomycotina</taxon>
        <taxon>Exobasidiomycetes</taxon>
        <taxon>Microstromatales</taxon>
        <taxon>Microstromatales incertae sedis</taxon>
        <taxon>Pseudomicrostroma</taxon>
    </lineage>
</organism>
<dbReference type="Gene3D" id="2.40.50.140">
    <property type="entry name" value="Nucleic acid-binding proteins"/>
    <property type="match status" value="1"/>
</dbReference>
<dbReference type="InterPro" id="IPR026699">
    <property type="entry name" value="Exosome_RNA_bind1/RRP40/RRP4"/>
</dbReference>
<dbReference type="GO" id="GO:0000467">
    <property type="term" value="P:exonucleolytic trimming to generate mature 3'-end of 5.8S rRNA from tricistronic rRNA transcript (SSU-rRNA, 5.8S rRNA, LSU-rRNA)"/>
    <property type="evidence" value="ECO:0007669"/>
    <property type="project" value="TreeGrafter"/>
</dbReference>
<evidence type="ECO:0000259" key="7">
    <source>
        <dbReference type="Pfam" id="PF15985"/>
    </source>
</evidence>
<dbReference type="GO" id="GO:0071034">
    <property type="term" value="P:CUT catabolic process"/>
    <property type="evidence" value="ECO:0007669"/>
    <property type="project" value="TreeGrafter"/>
</dbReference>
<evidence type="ECO:0000256" key="4">
    <source>
        <dbReference type="ARBA" id="ARBA00022835"/>
    </source>
</evidence>
<keyword evidence="4" id="KW-0271">Exosome</keyword>
<keyword evidence="3" id="KW-0698">rRNA processing</keyword>
<dbReference type="AlphaFoldDB" id="A0A316U8X8"/>
<dbReference type="Pfam" id="PF21262">
    <property type="entry name" value="RRP40_S1"/>
    <property type="match status" value="1"/>
</dbReference>
<dbReference type="STRING" id="1684307.A0A316U8X8"/>
<evidence type="ECO:0000256" key="2">
    <source>
        <dbReference type="ARBA" id="ARBA00007841"/>
    </source>
</evidence>
<keyword evidence="9" id="KW-1185">Reference proteome</keyword>
<dbReference type="GO" id="GO:0071035">
    <property type="term" value="P:nuclear polyadenylation-dependent rRNA catabolic process"/>
    <property type="evidence" value="ECO:0007669"/>
    <property type="project" value="TreeGrafter"/>
</dbReference>
<proteinExistence type="inferred from homology"/>
<evidence type="ECO:0000256" key="5">
    <source>
        <dbReference type="ARBA" id="ARBA00022884"/>
    </source>
</evidence>
<reference evidence="8 9" key="1">
    <citation type="journal article" date="2018" name="Mol. Biol. Evol.">
        <title>Broad Genomic Sampling Reveals a Smut Pathogenic Ancestry of the Fungal Clade Ustilaginomycotina.</title>
        <authorList>
            <person name="Kijpornyongpan T."/>
            <person name="Mondo S.J."/>
            <person name="Barry K."/>
            <person name="Sandor L."/>
            <person name="Lee J."/>
            <person name="Lipzen A."/>
            <person name="Pangilinan J."/>
            <person name="LaButti K."/>
            <person name="Hainaut M."/>
            <person name="Henrissat B."/>
            <person name="Grigoriev I.V."/>
            <person name="Spatafora J.W."/>
            <person name="Aime M.C."/>
        </authorList>
    </citation>
    <scope>NUCLEOTIDE SEQUENCE [LARGE SCALE GENOMIC DNA]</scope>
    <source>
        <strain evidence="8 9">MCA 4718</strain>
    </source>
</reference>
<dbReference type="PANTHER" id="PTHR21321">
    <property type="entry name" value="PNAS-3 RELATED"/>
    <property type="match status" value="1"/>
</dbReference>
<accession>A0A316U8X8</accession>
<dbReference type="Proteomes" id="UP000245942">
    <property type="component" value="Unassembled WGS sequence"/>
</dbReference>
<protein>
    <recommendedName>
        <fullName evidence="6">Ribosomal RNA-processing protein 40</fullName>
    </recommendedName>
</protein>
<name>A0A316U8X8_9BASI</name>
<dbReference type="FunFam" id="2.40.50.140:FF:000112">
    <property type="entry name" value="Exosome complex component RRP40"/>
    <property type="match status" value="1"/>
</dbReference>
<feature type="domain" description="K Homology" evidence="7">
    <location>
        <begin position="172"/>
        <end position="214"/>
    </location>
</feature>
<dbReference type="InterPro" id="IPR012340">
    <property type="entry name" value="NA-bd_OB-fold"/>
</dbReference>
<dbReference type="CDD" id="cd05790">
    <property type="entry name" value="S1_Rrp40"/>
    <property type="match status" value="1"/>
</dbReference>
<dbReference type="Pfam" id="PF15985">
    <property type="entry name" value="KH_6"/>
    <property type="match status" value="1"/>
</dbReference>
<dbReference type="PANTHER" id="PTHR21321:SF1">
    <property type="entry name" value="EXOSOME COMPLEX COMPONENT RRP40"/>
    <property type="match status" value="1"/>
</dbReference>
<dbReference type="GO" id="GO:0000176">
    <property type="term" value="C:nuclear exosome (RNase complex)"/>
    <property type="evidence" value="ECO:0007669"/>
    <property type="project" value="TreeGrafter"/>
</dbReference>
<gene>
    <name evidence="8" type="ORF">BCV69DRAFT_282024</name>
</gene>
<dbReference type="GeneID" id="37013928"/>
<evidence type="ECO:0000313" key="9">
    <source>
        <dbReference type="Proteomes" id="UP000245942"/>
    </source>
</evidence>
<dbReference type="SUPFAM" id="SSF50249">
    <property type="entry name" value="Nucleic acid-binding proteins"/>
    <property type="match status" value="1"/>
</dbReference>
<dbReference type="GO" id="GO:0071038">
    <property type="term" value="P:TRAMP-dependent tRNA surveillance pathway"/>
    <property type="evidence" value="ECO:0007669"/>
    <property type="project" value="TreeGrafter"/>
</dbReference>
<evidence type="ECO:0000256" key="1">
    <source>
        <dbReference type="ARBA" id="ARBA00004604"/>
    </source>
</evidence>
<keyword evidence="5" id="KW-0694">RNA-binding</keyword>